<dbReference type="Pfam" id="PF18765">
    <property type="entry name" value="Polbeta"/>
    <property type="match status" value="1"/>
</dbReference>
<dbReference type="SUPFAM" id="SSF81301">
    <property type="entry name" value="Nucleotidyltransferase"/>
    <property type="match status" value="1"/>
</dbReference>
<evidence type="ECO:0000313" key="3">
    <source>
        <dbReference type="Proteomes" id="UP000633943"/>
    </source>
</evidence>
<organism evidence="2 3">
    <name type="scientific">Aromatoleum bremense</name>
    <dbReference type="NCBI Taxonomy" id="76115"/>
    <lineage>
        <taxon>Bacteria</taxon>
        <taxon>Pseudomonadati</taxon>
        <taxon>Pseudomonadota</taxon>
        <taxon>Betaproteobacteria</taxon>
        <taxon>Rhodocyclales</taxon>
        <taxon>Rhodocyclaceae</taxon>
        <taxon>Aromatoleum</taxon>
    </lineage>
</organism>
<proteinExistence type="predicted"/>
<dbReference type="CDD" id="cd05403">
    <property type="entry name" value="NT_KNTase_like"/>
    <property type="match status" value="1"/>
</dbReference>
<feature type="domain" description="Polymerase beta nucleotidyltransferase" evidence="1">
    <location>
        <begin position="12"/>
        <end position="81"/>
    </location>
</feature>
<accession>A0ABX1NQR4</accession>
<evidence type="ECO:0000313" key="2">
    <source>
        <dbReference type="EMBL" id="NMG14335.1"/>
    </source>
</evidence>
<comment type="caution">
    <text evidence="2">The sequence shown here is derived from an EMBL/GenBank/DDBJ whole genome shotgun (WGS) entry which is preliminary data.</text>
</comment>
<name>A0ABX1NQR4_9RHOO</name>
<dbReference type="EMBL" id="WTVP01000003">
    <property type="protein sequence ID" value="NMG14335.1"/>
    <property type="molecule type" value="Genomic_DNA"/>
</dbReference>
<dbReference type="Proteomes" id="UP000633943">
    <property type="component" value="Unassembled WGS sequence"/>
</dbReference>
<evidence type="ECO:0000259" key="1">
    <source>
        <dbReference type="Pfam" id="PF18765"/>
    </source>
</evidence>
<keyword evidence="3" id="KW-1185">Reference proteome</keyword>
<dbReference type="Gene3D" id="3.30.460.10">
    <property type="entry name" value="Beta Polymerase, domain 2"/>
    <property type="match status" value="1"/>
</dbReference>
<sequence length="123" mass="13116">MISIEALSEMVASWAKSQPIVEKAYLFGSRAKGNAKCDSDLDVAIELTPRRGDSGPLATWIAEAAHLRTSISSHIPLTVDLQWHGDAIDTPVVHAGLAGGSRLVYERSAQPDAARDAPQASRP</sequence>
<reference evidence="2 3" key="1">
    <citation type="submission" date="2019-12" db="EMBL/GenBank/DDBJ databases">
        <title>Comparative genomics gives insights into the taxonomy of the Azoarcus-Aromatoleum group and reveals separate origins of nif in the plant-associated Azoarcus and non-plant-associated Aromatoleum sub-groups.</title>
        <authorList>
            <person name="Lafos M."/>
            <person name="Maluk M."/>
            <person name="Batista M."/>
            <person name="Junghare M."/>
            <person name="Carmona M."/>
            <person name="Faoro H."/>
            <person name="Cruz L.M."/>
            <person name="Battistoni F."/>
            <person name="De Souza E."/>
            <person name="Pedrosa F."/>
            <person name="Chen W.-M."/>
            <person name="Poole P.S."/>
            <person name="Dixon R.A."/>
            <person name="James E.K."/>
        </authorList>
    </citation>
    <scope>NUCLEOTIDE SEQUENCE [LARGE SCALE GENOMIC DNA]</scope>
    <source>
        <strain evidence="2 3">PbN1</strain>
    </source>
</reference>
<gene>
    <name evidence="2" type="ORF">GPA24_02015</name>
</gene>
<dbReference type="InterPro" id="IPR043519">
    <property type="entry name" value="NT_sf"/>
</dbReference>
<protein>
    <recommendedName>
        <fullName evidence="1">Polymerase beta nucleotidyltransferase domain-containing protein</fullName>
    </recommendedName>
</protein>
<dbReference type="InterPro" id="IPR041633">
    <property type="entry name" value="Polbeta"/>
</dbReference>